<protein>
    <submittedName>
        <fullName evidence="1">Uncharacterized protein</fullName>
    </submittedName>
</protein>
<dbReference type="Proteomes" id="UP000050471">
    <property type="component" value="Unassembled WGS sequence"/>
</dbReference>
<dbReference type="STRING" id="154981.AKJ29_01945"/>
<name>A0A0N8IBF1_9RHOB</name>
<dbReference type="AlphaFoldDB" id="A0A0N8IBF1"/>
<reference evidence="1 2" key="1">
    <citation type="submission" date="2015-09" db="EMBL/GenBank/DDBJ databases">
        <title>Draft genome sequence of Aliiroseovarius crassostreae CV919-312TSm, the causative agent of Roseovarius Oyster Disease (formerly Juvenile Oyster Disease).</title>
        <authorList>
            <person name="Kessner L."/>
            <person name="Spinard E."/>
            <person name="Nelson D."/>
        </authorList>
    </citation>
    <scope>NUCLEOTIDE SEQUENCE [LARGE SCALE GENOMIC DNA]</scope>
    <source>
        <strain evidence="1 2">CV919-312</strain>
    </source>
</reference>
<dbReference type="EMBL" id="LKBA01000008">
    <property type="protein sequence ID" value="KPN62931.1"/>
    <property type="molecule type" value="Genomic_DNA"/>
</dbReference>
<comment type="caution">
    <text evidence="1">The sequence shown here is derived from an EMBL/GenBank/DDBJ whole genome shotgun (WGS) entry which is preliminary data.</text>
</comment>
<proteinExistence type="predicted"/>
<dbReference type="RefSeq" id="WP_055190841.1">
    <property type="nucleotide sequence ID" value="NZ_FPBS01000047.1"/>
</dbReference>
<evidence type="ECO:0000313" key="2">
    <source>
        <dbReference type="Proteomes" id="UP000050471"/>
    </source>
</evidence>
<keyword evidence="2" id="KW-1185">Reference proteome</keyword>
<gene>
    <name evidence="1" type="ORF">AKJ29_01945</name>
</gene>
<accession>A0A0N8IBF1</accession>
<organism evidence="1 2">
    <name type="scientific">Aliiroseovarius crassostreae</name>
    <dbReference type="NCBI Taxonomy" id="154981"/>
    <lineage>
        <taxon>Bacteria</taxon>
        <taxon>Pseudomonadati</taxon>
        <taxon>Pseudomonadota</taxon>
        <taxon>Alphaproteobacteria</taxon>
        <taxon>Rhodobacterales</taxon>
        <taxon>Paracoccaceae</taxon>
        <taxon>Aliiroseovarius</taxon>
    </lineage>
</organism>
<evidence type="ECO:0000313" key="1">
    <source>
        <dbReference type="EMBL" id="KPN62931.1"/>
    </source>
</evidence>
<sequence length="340" mass="38064">MDDSCKAMSKTRARAITSGNADRYIANETSSLSAGERSLLQLLKTWVHWDSAKRGTLKSIALSIGKMAECQGVSKSTIRRRLTGLREAGEVVAIEQFSPQGRQQSSEYIFPKLTAWLNELKVSEIVDALTAGSDCDDEHDTAEAGEGVTSETPIKQGSYSKKNTYMRFSSKEDFLSVTGSVRCVPQLLGIIRKMRPGIDPDVIFRFFREWISKDGFVLKSGKTYIGLLFQFAKWCKIPYVNGFDPSNTASKTTRKAEPKPDYSAIEPKGDGLLDRIRRGIFEHSPASYRSWFHEADLSVDGDALIYTGKTSFMNQYVQRTYDQFLRHLAASEGLIPRYAT</sequence>